<gene>
    <name evidence="3" type="ORF">PFX98_23845</name>
</gene>
<feature type="signal peptide" evidence="2">
    <location>
        <begin position="1"/>
        <end position="33"/>
    </location>
</feature>
<reference evidence="3" key="1">
    <citation type="submission" date="2023-01" db="EMBL/GenBank/DDBJ databases">
        <title>Whole genome sequence of Paucibacter sp. S2-9 isolated from pond sediment.</title>
        <authorList>
            <person name="Jung J.Y."/>
        </authorList>
    </citation>
    <scope>NUCLEOTIDE SEQUENCE</scope>
    <source>
        <strain evidence="3">S2-9</strain>
    </source>
</reference>
<feature type="region of interest" description="Disordered" evidence="1">
    <location>
        <begin position="239"/>
        <end position="266"/>
    </location>
</feature>
<dbReference type="InterPro" id="IPR021455">
    <property type="entry name" value="DUF3106"/>
</dbReference>
<evidence type="ECO:0000313" key="4">
    <source>
        <dbReference type="Proteomes" id="UP001177769"/>
    </source>
</evidence>
<sequence>MIRPLPTSSLAAHSITLALGLMTAWLPVQPAGAQAPEPSADTASAVPASPAASAVAKPLPAGTAAGLLGIGSWQALSPAQRSALAPLQQEWDKLDSSRRGKWLEVAARFHTLPADEQARIRERMIEWTKLSPIERQQARVGFQSTPQLKNNELQAKWEAYQALPPERRQALADRASQKTLPAASTAPGGKAAAPLSLAKSNLVPAPSVAPITAVAPSILQARPGATTVLITQVKTLPAHQTAGQPKVLADPDLVDPKTLLPKARAN</sequence>
<organism evidence="3 4">
    <name type="scientific">Paucibacter sediminis</name>
    <dbReference type="NCBI Taxonomy" id="3019553"/>
    <lineage>
        <taxon>Bacteria</taxon>
        <taxon>Pseudomonadati</taxon>
        <taxon>Pseudomonadota</taxon>
        <taxon>Betaproteobacteria</taxon>
        <taxon>Burkholderiales</taxon>
        <taxon>Sphaerotilaceae</taxon>
        <taxon>Roseateles</taxon>
    </lineage>
</organism>
<evidence type="ECO:0000313" key="3">
    <source>
        <dbReference type="EMBL" id="WIT11872.1"/>
    </source>
</evidence>
<feature type="compositionally biased region" description="Low complexity" evidence="1">
    <location>
        <begin position="181"/>
        <end position="192"/>
    </location>
</feature>
<feature type="chain" id="PRO_5041693232" evidence="2">
    <location>
        <begin position="34"/>
        <end position="266"/>
    </location>
</feature>
<feature type="region of interest" description="Disordered" evidence="1">
    <location>
        <begin position="167"/>
        <end position="192"/>
    </location>
</feature>
<name>A0AA95SMW5_9BURK</name>
<keyword evidence="4" id="KW-1185">Reference proteome</keyword>
<dbReference type="KEGG" id="pais:PFX98_23845"/>
<evidence type="ECO:0000256" key="1">
    <source>
        <dbReference type="SAM" id="MobiDB-lite"/>
    </source>
</evidence>
<evidence type="ECO:0000256" key="2">
    <source>
        <dbReference type="SAM" id="SignalP"/>
    </source>
</evidence>
<dbReference type="RefSeq" id="WP_285232958.1">
    <property type="nucleotide sequence ID" value="NZ_CP116346.1"/>
</dbReference>
<protein>
    <submittedName>
        <fullName evidence="3">DUF3106 domain-containing protein</fullName>
    </submittedName>
</protein>
<dbReference type="AlphaFoldDB" id="A0AA95SMW5"/>
<dbReference type="Pfam" id="PF11304">
    <property type="entry name" value="DUF3106"/>
    <property type="match status" value="1"/>
</dbReference>
<dbReference type="Proteomes" id="UP001177769">
    <property type="component" value="Chromosome"/>
</dbReference>
<proteinExistence type="predicted"/>
<accession>A0AA95SMW5</accession>
<dbReference type="EMBL" id="CP116346">
    <property type="protein sequence ID" value="WIT11872.1"/>
    <property type="molecule type" value="Genomic_DNA"/>
</dbReference>
<keyword evidence="2" id="KW-0732">Signal</keyword>